<comment type="caution">
    <text evidence="2">The sequence shown here is derived from an EMBL/GenBank/DDBJ whole genome shotgun (WGS) entry which is preliminary data.</text>
</comment>
<dbReference type="AlphaFoldDB" id="A0A6N6WCL6"/>
<dbReference type="OrthoDB" id="9100442at2"/>
<proteinExistence type="predicted"/>
<feature type="transmembrane region" description="Helical" evidence="1">
    <location>
        <begin position="82"/>
        <end position="105"/>
    </location>
</feature>
<keyword evidence="1" id="KW-0472">Membrane</keyword>
<feature type="transmembrane region" description="Helical" evidence="1">
    <location>
        <begin position="45"/>
        <end position="62"/>
    </location>
</feature>
<sequence length="141" mass="15207">MNSTSFCVHRRAPWVKAGTTYALLVFAIGFALGAIRVLVLVPHLGATAAVVLETPIMLAASWKVARWSVQWFNLQPDWRSRLLMGIVAFIVLVVAELGVAVFAFGESPAQYVSGIGSIAGGIGFAAQICFAGFPWLQAYRH</sequence>
<gene>
    <name evidence="2" type="ORF">FSO04_24540</name>
</gene>
<feature type="transmembrane region" description="Helical" evidence="1">
    <location>
        <begin position="21"/>
        <end position="39"/>
    </location>
</feature>
<dbReference type="Proteomes" id="UP000463700">
    <property type="component" value="Unassembled WGS sequence"/>
</dbReference>
<feature type="transmembrane region" description="Helical" evidence="1">
    <location>
        <begin position="111"/>
        <end position="136"/>
    </location>
</feature>
<keyword evidence="1" id="KW-0812">Transmembrane</keyword>
<name>A0A6N6WCL6_9BURK</name>
<protein>
    <submittedName>
        <fullName evidence="2">Uncharacterized protein</fullName>
    </submittedName>
</protein>
<evidence type="ECO:0000313" key="3">
    <source>
        <dbReference type="Proteomes" id="UP000463700"/>
    </source>
</evidence>
<reference evidence="2 3" key="1">
    <citation type="journal article" date="2020" name="Int. J. Syst. Evol. Microbiol.">
        <title>Paraburkholderia madseniana sp. nov., a phenolic acid-degrading bacterium isolated from acidic forest soil.</title>
        <authorList>
            <person name="Wilhelm R.C."/>
            <person name="Murphy S.J.L."/>
            <person name="Feriancek N.M."/>
            <person name="Karasz D.C."/>
            <person name="DeRito C.M."/>
            <person name="Newman J.D."/>
            <person name="Buckley D.H."/>
        </authorList>
    </citation>
    <scope>NUCLEOTIDE SEQUENCE [LARGE SCALE GENOMIC DNA]</scope>
    <source>
        <strain evidence="2 3">RP11</strain>
    </source>
</reference>
<dbReference type="EMBL" id="VOSW01000049">
    <property type="protein sequence ID" value="KAE8757250.1"/>
    <property type="molecule type" value="Genomic_DNA"/>
</dbReference>
<evidence type="ECO:0000256" key="1">
    <source>
        <dbReference type="SAM" id="Phobius"/>
    </source>
</evidence>
<keyword evidence="1" id="KW-1133">Transmembrane helix</keyword>
<organism evidence="2 3">
    <name type="scientific">Paraburkholderia madseniana</name>
    <dbReference type="NCBI Taxonomy" id="2599607"/>
    <lineage>
        <taxon>Bacteria</taxon>
        <taxon>Pseudomonadati</taxon>
        <taxon>Pseudomonadota</taxon>
        <taxon>Betaproteobacteria</taxon>
        <taxon>Burkholderiales</taxon>
        <taxon>Burkholderiaceae</taxon>
        <taxon>Paraburkholderia</taxon>
    </lineage>
</organism>
<dbReference type="RefSeq" id="WP_154563333.1">
    <property type="nucleotide sequence ID" value="NZ_VOSW01000049.1"/>
</dbReference>
<accession>A0A6N6WCL6</accession>
<evidence type="ECO:0000313" key="2">
    <source>
        <dbReference type="EMBL" id="KAE8757250.1"/>
    </source>
</evidence>